<feature type="compositionally biased region" description="Low complexity" evidence="1">
    <location>
        <begin position="213"/>
        <end position="223"/>
    </location>
</feature>
<evidence type="ECO:0000313" key="2">
    <source>
        <dbReference type="EMBL" id="CAK0894939.1"/>
    </source>
</evidence>
<evidence type="ECO:0008006" key="4">
    <source>
        <dbReference type="Google" id="ProtNLM"/>
    </source>
</evidence>
<dbReference type="EMBL" id="CAUYUJ010019967">
    <property type="protein sequence ID" value="CAK0894939.1"/>
    <property type="molecule type" value="Genomic_DNA"/>
</dbReference>
<comment type="caution">
    <text evidence="2">The sequence shown here is derived from an EMBL/GenBank/DDBJ whole genome shotgun (WGS) entry which is preliminary data.</text>
</comment>
<accession>A0ABN9X6M5</accession>
<feature type="compositionally biased region" description="Low complexity" evidence="1">
    <location>
        <begin position="162"/>
        <end position="185"/>
    </location>
</feature>
<gene>
    <name evidence="2" type="ORF">PCOR1329_LOCUS73835</name>
</gene>
<evidence type="ECO:0000313" key="3">
    <source>
        <dbReference type="Proteomes" id="UP001189429"/>
    </source>
</evidence>
<feature type="region of interest" description="Disordered" evidence="1">
    <location>
        <begin position="148"/>
        <end position="241"/>
    </location>
</feature>
<evidence type="ECO:0000256" key="1">
    <source>
        <dbReference type="SAM" id="MobiDB-lite"/>
    </source>
</evidence>
<dbReference type="Proteomes" id="UP001189429">
    <property type="component" value="Unassembled WGS sequence"/>
</dbReference>
<protein>
    <recommendedName>
        <fullName evidence="4">Fibronectin type-III domain-containing protein</fullName>
    </recommendedName>
</protein>
<reference evidence="2" key="1">
    <citation type="submission" date="2023-10" db="EMBL/GenBank/DDBJ databases">
        <authorList>
            <person name="Chen Y."/>
            <person name="Shah S."/>
            <person name="Dougan E. K."/>
            <person name="Thang M."/>
            <person name="Chan C."/>
        </authorList>
    </citation>
    <scope>NUCLEOTIDE SEQUENCE [LARGE SCALE GENOMIC DNA]</scope>
</reference>
<name>A0ABN9X6M5_9DINO</name>
<organism evidence="2 3">
    <name type="scientific">Prorocentrum cordatum</name>
    <dbReference type="NCBI Taxonomy" id="2364126"/>
    <lineage>
        <taxon>Eukaryota</taxon>
        <taxon>Sar</taxon>
        <taxon>Alveolata</taxon>
        <taxon>Dinophyceae</taxon>
        <taxon>Prorocentrales</taxon>
        <taxon>Prorocentraceae</taxon>
        <taxon>Prorocentrum</taxon>
    </lineage>
</organism>
<keyword evidence="3" id="KW-1185">Reference proteome</keyword>
<sequence length="254" mass="26141">MPELSSFDEVGHSLLIQWPTVVHATAYQLELKQEDGSVERYTRVAAEGSGPDMALAELRIGGLRPGPCCACVRCVAPCGCQSAPSPWGVTSGWAQPASSAGWMQLSQLSGGWPLAQQPQLAPPMAQQPPEALMSVLLSTNPLGSAAVGGGPGAAAAPPPADAAPAAVEAETAEGVLRAPPRRLPLSAPPAHAPSTPLAERETPAAPREPPEPALDAPDWAALESPSTWRSHANAFEAPSAAPFEREAVEAVVLD</sequence>
<proteinExistence type="predicted"/>